<accession>S7Z8Z2</accession>
<dbReference type="eggNOG" id="ENOG502RPH5">
    <property type="taxonomic scope" value="Eukaryota"/>
</dbReference>
<feature type="transmembrane region" description="Helical" evidence="2">
    <location>
        <begin position="136"/>
        <end position="158"/>
    </location>
</feature>
<feature type="region of interest" description="Disordered" evidence="1">
    <location>
        <begin position="1"/>
        <end position="21"/>
    </location>
</feature>
<name>S7Z8Z2_PENO1</name>
<organism evidence="3 4">
    <name type="scientific">Penicillium oxalicum (strain 114-2 / CGMCC 5302)</name>
    <name type="common">Penicillium decumbens</name>
    <dbReference type="NCBI Taxonomy" id="933388"/>
    <lineage>
        <taxon>Eukaryota</taxon>
        <taxon>Fungi</taxon>
        <taxon>Dikarya</taxon>
        <taxon>Ascomycota</taxon>
        <taxon>Pezizomycotina</taxon>
        <taxon>Eurotiomycetes</taxon>
        <taxon>Eurotiomycetidae</taxon>
        <taxon>Eurotiales</taxon>
        <taxon>Aspergillaceae</taxon>
        <taxon>Penicillium</taxon>
    </lineage>
</organism>
<evidence type="ECO:0000256" key="1">
    <source>
        <dbReference type="SAM" id="MobiDB-lite"/>
    </source>
</evidence>
<dbReference type="AlphaFoldDB" id="S7Z8Z2"/>
<evidence type="ECO:0000313" key="3">
    <source>
        <dbReference type="EMBL" id="EPS25141.1"/>
    </source>
</evidence>
<dbReference type="OrthoDB" id="4364855at2759"/>
<dbReference type="CDD" id="cd12087">
    <property type="entry name" value="TM_EGFR-like"/>
    <property type="match status" value="1"/>
</dbReference>
<feature type="compositionally biased region" description="Basic and acidic residues" evidence="1">
    <location>
        <begin position="330"/>
        <end position="347"/>
    </location>
</feature>
<evidence type="ECO:0000256" key="2">
    <source>
        <dbReference type="SAM" id="Phobius"/>
    </source>
</evidence>
<evidence type="ECO:0008006" key="5">
    <source>
        <dbReference type="Google" id="ProtNLM"/>
    </source>
</evidence>
<keyword evidence="2" id="KW-0472">Membrane</keyword>
<reference evidence="3 4" key="1">
    <citation type="journal article" date="2013" name="PLoS ONE">
        <title>Genomic and secretomic analyses reveal unique features of the lignocellulolytic enzyme system of Penicillium decumbens.</title>
        <authorList>
            <person name="Liu G."/>
            <person name="Zhang L."/>
            <person name="Wei X."/>
            <person name="Zou G."/>
            <person name="Qin Y."/>
            <person name="Ma L."/>
            <person name="Li J."/>
            <person name="Zheng H."/>
            <person name="Wang S."/>
            <person name="Wang C."/>
            <person name="Xun L."/>
            <person name="Zhao G.-P."/>
            <person name="Zhou Z."/>
            <person name="Qu Y."/>
        </authorList>
    </citation>
    <scope>NUCLEOTIDE SEQUENCE [LARGE SCALE GENOMIC DNA]</scope>
    <source>
        <strain evidence="4">114-2 / CGMCC 5302</strain>
    </source>
</reference>
<evidence type="ECO:0000313" key="4">
    <source>
        <dbReference type="Proteomes" id="UP000019376"/>
    </source>
</evidence>
<feature type="compositionally biased region" description="Low complexity" evidence="1">
    <location>
        <begin position="86"/>
        <end position="103"/>
    </location>
</feature>
<keyword evidence="4" id="KW-1185">Reference proteome</keyword>
<dbReference type="Proteomes" id="UP000019376">
    <property type="component" value="Unassembled WGS sequence"/>
</dbReference>
<dbReference type="HOGENOM" id="CLU_799515_0_0_1"/>
<feature type="region of interest" description="Disordered" evidence="1">
    <location>
        <begin position="42"/>
        <end position="103"/>
    </location>
</feature>
<feature type="region of interest" description="Disordered" evidence="1">
    <location>
        <begin position="277"/>
        <end position="347"/>
    </location>
</feature>
<feature type="region of interest" description="Disordered" evidence="1">
    <location>
        <begin position="191"/>
        <end position="216"/>
    </location>
</feature>
<protein>
    <recommendedName>
        <fullName evidence="5">Mid2 domain-containing protein</fullName>
    </recommendedName>
</protein>
<feature type="compositionally biased region" description="Polar residues" evidence="1">
    <location>
        <begin position="71"/>
        <end position="85"/>
    </location>
</feature>
<keyword evidence="2" id="KW-0812">Transmembrane</keyword>
<dbReference type="NCBIfam" id="TIGR01167">
    <property type="entry name" value="LPXTG_anchor"/>
    <property type="match status" value="1"/>
</dbReference>
<keyword evidence="2" id="KW-1133">Transmembrane helix</keyword>
<sequence>MAAAVESMGANGTEPTHTETSPVVLLINSTTQSLEIQSPSAIPETNHTGLPGWVPGTNTSSSTVREDPKPTTWTAPGNTTEPSFHTSFLTPTPKSSPTPFKSSRTVTSIALTPTSSTATAETGDYSGGGGSPKTKVAIAVPVTVVGVLILAALGFFFIRRRKRSTESPPYNGTDPASPGASSAILMSVHPKLSMSSPNPDTPPMRRKPVPAAAAAATARNSLARDLSLASVNNSSEADPRSEVGIARAVPIDQRFSVTEYDVHGSARPISSINHTVDYGTTGAGTPGNAQRASGRYSPDTHDDVSEVSVELGRVSHERDFDDMSSVSSIGDDHLQARPDRHNQTPRL</sequence>
<dbReference type="EMBL" id="KB644408">
    <property type="protein sequence ID" value="EPS25141.1"/>
    <property type="molecule type" value="Genomic_DNA"/>
</dbReference>
<gene>
    <name evidence="3" type="ORF">PDE_00072</name>
</gene>
<dbReference type="STRING" id="933388.S7Z8Z2"/>
<proteinExistence type="predicted"/>